<dbReference type="PROSITE" id="PS00905">
    <property type="entry name" value="GTP1_OBG"/>
    <property type="match status" value="1"/>
</dbReference>
<dbReference type="PRINTS" id="PR00326">
    <property type="entry name" value="GTP1OBG"/>
</dbReference>
<dbReference type="InterPro" id="IPR045001">
    <property type="entry name" value="DRG"/>
</dbReference>
<evidence type="ECO:0000259" key="3">
    <source>
        <dbReference type="PROSITE" id="PS51710"/>
    </source>
</evidence>
<evidence type="ECO:0000313" key="5">
    <source>
        <dbReference type="EMBL" id="KAJ3616789.1"/>
    </source>
</evidence>
<dbReference type="InterPro" id="IPR012675">
    <property type="entry name" value="Beta-grasp_dom_sf"/>
</dbReference>
<evidence type="ECO:0000256" key="2">
    <source>
        <dbReference type="ARBA" id="ARBA00023134"/>
    </source>
</evidence>
<keyword evidence="1" id="KW-0547">Nucleotide-binding</keyword>
<evidence type="ECO:0000259" key="4">
    <source>
        <dbReference type="PROSITE" id="PS51880"/>
    </source>
</evidence>
<dbReference type="AlphaFoldDB" id="A0AA38LZV6"/>
<dbReference type="InterPro" id="IPR006074">
    <property type="entry name" value="GTP1-OBG_CS"/>
</dbReference>
<dbReference type="CDD" id="cd17230">
    <property type="entry name" value="TGS_DRG1"/>
    <property type="match status" value="1"/>
</dbReference>
<dbReference type="SUPFAM" id="SSF52540">
    <property type="entry name" value="P-loop containing nucleoside triphosphate hydrolases"/>
    <property type="match status" value="1"/>
</dbReference>
<dbReference type="Pfam" id="PF16897">
    <property type="entry name" value="MMR_HSR1_Xtn"/>
    <property type="match status" value="1"/>
</dbReference>
<dbReference type="PROSITE" id="PS51880">
    <property type="entry name" value="TGS"/>
    <property type="match status" value="1"/>
</dbReference>
<dbReference type="SUPFAM" id="SSF81271">
    <property type="entry name" value="TGS-like"/>
    <property type="match status" value="1"/>
</dbReference>
<dbReference type="Pfam" id="PF01926">
    <property type="entry name" value="MMR_HSR1"/>
    <property type="match status" value="1"/>
</dbReference>
<dbReference type="InterPro" id="IPR031167">
    <property type="entry name" value="G_OBG"/>
</dbReference>
<accession>A0AA38LZV6</accession>
<evidence type="ECO:0008006" key="7">
    <source>
        <dbReference type="Google" id="ProtNLM"/>
    </source>
</evidence>
<dbReference type="InterPro" id="IPR027417">
    <property type="entry name" value="P-loop_NTPase"/>
</dbReference>
<dbReference type="PANTHER" id="PTHR43127">
    <property type="entry name" value="DEVELOPMENTALLY-REGULATED GTP-BINDING PROTEIN 2"/>
    <property type="match status" value="1"/>
</dbReference>
<dbReference type="CDD" id="cd01896">
    <property type="entry name" value="DRG"/>
    <property type="match status" value="1"/>
</dbReference>
<feature type="domain" description="TGS" evidence="4">
    <location>
        <begin position="329"/>
        <end position="405"/>
    </location>
</feature>
<gene>
    <name evidence="5" type="ORF">Zmor_009020</name>
</gene>
<dbReference type="InterPro" id="IPR031662">
    <property type="entry name" value="GTP-binding_2"/>
</dbReference>
<dbReference type="Gene3D" id="3.10.20.30">
    <property type="match status" value="1"/>
</dbReference>
<dbReference type="PROSITE" id="PS51710">
    <property type="entry name" value="G_OBG"/>
    <property type="match status" value="1"/>
</dbReference>
<dbReference type="GO" id="GO:0003924">
    <property type="term" value="F:GTPase activity"/>
    <property type="evidence" value="ECO:0007669"/>
    <property type="project" value="InterPro"/>
</dbReference>
<dbReference type="GO" id="GO:0005525">
    <property type="term" value="F:GTP binding"/>
    <property type="evidence" value="ECO:0007669"/>
    <property type="project" value="UniProtKB-KW"/>
</dbReference>
<organism evidence="5 6">
    <name type="scientific">Zophobas morio</name>
    <dbReference type="NCBI Taxonomy" id="2755281"/>
    <lineage>
        <taxon>Eukaryota</taxon>
        <taxon>Metazoa</taxon>
        <taxon>Ecdysozoa</taxon>
        <taxon>Arthropoda</taxon>
        <taxon>Hexapoda</taxon>
        <taxon>Insecta</taxon>
        <taxon>Pterygota</taxon>
        <taxon>Neoptera</taxon>
        <taxon>Endopterygota</taxon>
        <taxon>Coleoptera</taxon>
        <taxon>Polyphaga</taxon>
        <taxon>Cucujiformia</taxon>
        <taxon>Tenebrionidae</taxon>
        <taxon>Zophobas</taxon>
    </lineage>
</organism>
<protein>
    <recommendedName>
        <fullName evidence="7">Developmentally-regulated GTP-binding protein 1</fullName>
    </recommendedName>
</protein>
<dbReference type="InterPro" id="IPR006073">
    <property type="entry name" value="GTP-bd"/>
</dbReference>
<dbReference type="Gene3D" id="6.10.140.1070">
    <property type="match status" value="2"/>
</dbReference>
<dbReference type="Pfam" id="PF02824">
    <property type="entry name" value="TGS"/>
    <property type="match status" value="1"/>
</dbReference>
<dbReference type="Proteomes" id="UP001168821">
    <property type="component" value="Unassembled WGS sequence"/>
</dbReference>
<keyword evidence="2" id="KW-0342">GTP-binding</keyword>
<feature type="domain" description="OBG-type G" evidence="3">
    <location>
        <begin position="61"/>
        <end position="287"/>
    </location>
</feature>
<evidence type="ECO:0000256" key="1">
    <source>
        <dbReference type="ARBA" id="ARBA00022741"/>
    </source>
</evidence>
<dbReference type="FunFam" id="3.10.20.30:FF:000003">
    <property type="entry name" value="Developmentally-regulated GTP-binding protein 1"/>
    <property type="match status" value="1"/>
</dbReference>
<proteinExistence type="predicted"/>
<dbReference type="EMBL" id="JALNTZ010002844">
    <property type="protein sequence ID" value="KAJ3616789.1"/>
    <property type="molecule type" value="Genomic_DNA"/>
</dbReference>
<dbReference type="InterPro" id="IPR004095">
    <property type="entry name" value="TGS"/>
</dbReference>
<evidence type="ECO:0000313" key="6">
    <source>
        <dbReference type="Proteomes" id="UP001168821"/>
    </source>
</evidence>
<comment type="caution">
    <text evidence="5">The sequence shown here is derived from an EMBL/GenBank/DDBJ whole genome shotgun (WGS) entry which is preliminary data.</text>
</comment>
<dbReference type="NCBIfam" id="TIGR00231">
    <property type="entry name" value="small_GTP"/>
    <property type="match status" value="1"/>
</dbReference>
<reference evidence="5" key="1">
    <citation type="journal article" date="2023" name="G3 (Bethesda)">
        <title>Whole genome assemblies of Zophobas morio and Tenebrio molitor.</title>
        <authorList>
            <person name="Kaur S."/>
            <person name="Stinson S.A."/>
            <person name="diCenzo G.C."/>
        </authorList>
    </citation>
    <scope>NUCLEOTIDE SEQUENCE</scope>
    <source>
        <strain evidence="5">QUZm001</strain>
    </source>
</reference>
<dbReference type="InterPro" id="IPR012676">
    <property type="entry name" value="TGS-like"/>
</dbReference>
<name>A0AA38LZV6_9CUCU</name>
<dbReference type="InterPro" id="IPR005225">
    <property type="entry name" value="Small_GTP-bd"/>
</dbReference>
<dbReference type="FunFam" id="3.40.50.300:FF:000740">
    <property type="entry name" value="Putative GTP-binding protein 1"/>
    <property type="match status" value="1"/>
</dbReference>
<sequence length="406" mass="45544">MEKIKAIEDEIARTQKNKATMGHLCRLKAQLAKYKRELLLPQAGGGSGKGEGFDVPKSGDIRIGLIGFPSVGKSTLLTNLAGVHSEAAAYEFTTMTCIPGILEYKGAKIQILDLPGIIEGAKDGKGRGRQVITVARTCNLLYIVLDIMKPIDHKRIIERELEGFGIRINKSPPNIVFHKRSKGGINFSTTCPELTYLDADSVKAILQEYKIHNAEVLLKENATADDFIDVVEGNRVYIPAIYCFNKIDQISIEELDIVVKIPHVVPISGTFVAMSNPLIPRVICFPLLLAKVGMQKAWRFAFLFTALLRPGHHRWNFDELLEKSWEYMNLVRVYTKPKGQLADFDAPVILKSEKRTIENFCNSLHRDLIHQFKYALVWGTSCKFSPQRCGKDHVLADEDVVQIVKK</sequence>
<keyword evidence="6" id="KW-1185">Reference proteome</keyword>